<dbReference type="RefSeq" id="WP_264227696.1">
    <property type="nucleotide sequence ID" value="NZ_CP107716.1"/>
</dbReference>
<sequence>MPETVRLLFARPWIFLKGCVRVSDLPADDIVEIAFAGRSNVGKSSLINALVGQSALARTSNTPGRTQELNLFAPQEGGIRLVDMPGYGFAKAPKPAVEKWNKLIHQFLRGRPNLRRVYVLVDARHGPKPNDATVMNELDRAAVSYQVVLTKADKLSEKDLGGVVDMTAKFIAKRPAAHPEIILTSSEKGLGIDVLRREVARLREGL</sequence>
<dbReference type="InterPro" id="IPR019987">
    <property type="entry name" value="GTP-bd_ribosome_bio_YsxC"/>
</dbReference>
<evidence type="ECO:0000256" key="6">
    <source>
        <dbReference type="ARBA" id="ARBA00022842"/>
    </source>
</evidence>
<feature type="domain" description="EngB-type G" evidence="11">
    <location>
        <begin position="29"/>
        <end position="205"/>
    </location>
</feature>
<evidence type="ECO:0000256" key="7">
    <source>
        <dbReference type="ARBA" id="ARBA00023134"/>
    </source>
</evidence>
<dbReference type="Proteomes" id="UP001163882">
    <property type="component" value="Chromosome"/>
</dbReference>
<dbReference type="Gene3D" id="3.40.50.300">
    <property type="entry name" value="P-loop containing nucleotide triphosphate hydrolases"/>
    <property type="match status" value="1"/>
</dbReference>
<keyword evidence="4" id="KW-0479">Metal-binding</keyword>
<evidence type="ECO:0000256" key="1">
    <source>
        <dbReference type="ARBA" id="ARBA00001946"/>
    </source>
</evidence>
<evidence type="ECO:0000256" key="10">
    <source>
        <dbReference type="HAMAP-Rule" id="MF_00321"/>
    </source>
</evidence>
<dbReference type="PANTHER" id="PTHR11649">
    <property type="entry name" value="MSS1/TRME-RELATED GTP-BINDING PROTEIN"/>
    <property type="match status" value="1"/>
</dbReference>
<keyword evidence="13" id="KW-1185">Reference proteome</keyword>
<dbReference type="SUPFAM" id="SSF52540">
    <property type="entry name" value="P-loop containing nucleoside triphosphate hydrolases"/>
    <property type="match status" value="1"/>
</dbReference>
<evidence type="ECO:0000256" key="5">
    <source>
        <dbReference type="ARBA" id="ARBA00022741"/>
    </source>
</evidence>
<evidence type="ECO:0000256" key="9">
    <source>
        <dbReference type="ARBA" id="ARBA00023306"/>
    </source>
</evidence>
<comment type="function">
    <text evidence="10">Necessary for normal cell division and for the maintenance of normal septation.</text>
</comment>
<evidence type="ECO:0000313" key="13">
    <source>
        <dbReference type="Proteomes" id="UP001163882"/>
    </source>
</evidence>
<dbReference type="PROSITE" id="PS51706">
    <property type="entry name" value="G_ENGB"/>
    <property type="match status" value="1"/>
</dbReference>
<organism evidence="12 13">
    <name type="scientific">Pelagibacterium flavum</name>
    <dbReference type="NCBI Taxonomy" id="2984530"/>
    <lineage>
        <taxon>Bacteria</taxon>
        <taxon>Pseudomonadati</taxon>
        <taxon>Pseudomonadota</taxon>
        <taxon>Alphaproteobacteria</taxon>
        <taxon>Hyphomicrobiales</taxon>
        <taxon>Devosiaceae</taxon>
        <taxon>Pelagibacterium</taxon>
    </lineage>
</organism>
<keyword evidence="9 10" id="KW-0131">Cell cycle</keyword>
<keyword evidence="3 10" id="KW-0132">Cell division</keyword>
<keyword evidence="8 10" id="KW-0717">Septation</keyword>
<keyword evidence="7 10" id="KW-0342">GTP-binding</keyword>
<evidence type="ECO:0000313" key="12">
    <source>
        <dbReference type="EMBL" id="UYQ74152.1"/>
    </source>
</evidence>
<name>A0ABY6IY02_9HYPH</name>
<evidence type="ECO:0000256" key="4">
    <source>
        <dbReference type="ARBA" id="ARBA00022723"/>
    </source>
</evidence>
<evidence type="ECO:0000256" key="3">
    <source>
        <dbReference type="ARBA" id="ARBA00022618"/>
    </source>
</evidence>
<dbReference type="CDD" id="cd01876">
    <property type="entry name" value="YihA_EngB"/>
    <property type="match status" value="1"/>
</dbReference>
<protein>
    <recommendedName>
        <fullName evidence="10">Probable GTP-binding protein EngB</fullName>
    </recommendedName>
</protein>
<dbReference type="Pfam" id="PF01926">
    <property type="entry name" value="MMR_HSR1"/>
    <property type="match status" value="1"/>
</dbReference>
<gene>
    <name evidence="12" type="primary">yihA</name>
    <name evidence="10" type="synonym">engB</name>
    <name evidence="12" type="ORF">OF122_17450</name>
</gene>
<accession>A0ABY6IY02</accession>
<evidence type="ECO:0000256" key="2">
    <source>
        <dbReference type="ARBA" id="ARBA00009638"/>
    </source>
</evidence>
<dbReference type="NCBIfam" id="TIGR03598">
    <property type="entry name" value="GTPase_YsxC"/>
    <property type="match status" value="1"/>
</dbReference>
<reference evidence="12" key="1">
    <citation type="submission" date="2022-10" db="EMBL/GenBank/DDBJ databases">
        <title>YIM 151497 complete genome.</title>
        <authorList>
            <person name="Chen X."/>
        </authorList>
    </citation>
    <scope>NUCLEOTIDE SEQUENCE</scope>
    <source>
        <strain evidence="12">YIM 151497</strain>
    </source>
</reference>
<evidence type="ECO:0000256" key="8">
    <source>
        <dbReference type="ARBA" id="ARBA00023210"/>
    </source>
</evidence>
<keyword evidence="6" id="KW-0460">Magnesium</keyword>
<dbReference type="PANTHER" id="PTHR11649:SF13">
    <property type="entry name" value="ENGB-TYPE G DOMAIN-CONTAINING PROTEIN"/>
    <property type="match status" value="1"/>
</dbReference>
<proteinExistence type="inferred from homology"/>
<dbReference type="InterPro" id="IPR027417">
    <property type="entry name" value="P-loop_NTPase"/>
</dbReference>
<comment type="similarity">
    <text evidence="2 10">Belongs to the TRAFAC class TrmE-Era-EngA-EngB-Septin-like GTPase superfamily. EngB GTPase family.</text>
</comment>
<dbReference type="InterPro" id="IPR030393">
    <property type="entry name" value="G_ENGB_dom"/>
</dbReference>
<dbReference type="HAMAP" id="MF_00321">
    <property type="entry name" value="GTPase_EngB"/>
    <property type="match status" value="1"/>
</dbReference>
<keyword evidence="5 10" id="KW-0547">Nucleotide-binding</keyword>
<evidence type="ECO:0000259" key="11">
    <source>
        <dbReference type="PROSITE" id="PS51706"/>
    </source>
</evidence>
<comment type="cofactor">
    <cofactor evidence="1">
        <name>Mg(2+)</name>
        <dbReference type="ChEBI" id="CHEBI:18420"/>
    </cofactor>
</comment>
<dbReference type="EMBL" id="CP107716">
    <property type="protein sequence ID" value="UYQ74152.1"/>
    <property type="molecule type" value="Genomic_DNA"/>
</dbReference>
<dbReference type="InterPro" id="IPR006073">
    <property type="entry name" value="GTP-bd"/>
</dbReference>